<feature type="compositionally biased region" description="Polar residues" evidence="2">
    <location>
        <begin position="27"/>
        <end position="41"/>
    </location>
</feature>
<keyword evidence="4" id="KW-1185">Reference proteome</keyword>
<dbReference type="AlphaFoldDB" id="A0A2G5BAG9"/>
<gene>
    <name evidence="3" type="ORF">COEREDRAFT_8958</name>
</gene>
<dbReference type="GO" id="GO:0001181">
    <property type="term" value="F:RNA polymerase I general transcription initiation factor activity"/>
    <property type="evidence" value="ECO:0007669"/>
    <property type="project" value="InterPro"/>
</dbReference>
<name>A0A2G5BAG9_COERN</name>
<feature type="compositionally biased region" description="Low complexity" evidence="2">
    <location>
        <begin position="46"/>
        <end position="62"/>
    </location>
</feature>
<evidence type="ECO:0000313" key="3">
    <source>
        <dbReference type="EMBL" id="PIA16005.1"/>
    </source>
</evidence>
<organism evidence="3 4">
    <name type="scientific">Coemansia reversa (strain ATCC 12441 / NRRL 1564)</name>
    <dbReference type="NCBI Taxonomy" id="763665"/>
    <lineage>
        <taxon>Eukaryota</taxon>
        <taxon>Fungi</taxon>
        <taxon>Fungi incertae sedis</taxon>
        <taxon>Zoopagomycota</taxon>
        <taxon>Kickxellomycotina</taxon>
        <taxon>Kickxellomycetes</taxon>
        <taxon>Kickxellales</taxon>
        <taxon>Kickxellaceae</taxon>
        <taxon>Coemansia</taxon>
    </lineage>
</organism>
<sequence length="242" mass="26430">MPEASNAVAAQPTKRPTKRSTKRSLKQPASQESQTTHSASPISIPASEETATVAEAEAEATAKPADTAIDKAVFLRKYAESALQQAKQGSPEEYHKLVKLFAYSRRASPLTASAYAEAVSPWIPALSANVSTLGITYRDLVNTVFNSDWLANPDEQFVHRYATLVLQITSAHPAWVPQVIAALVRWFGFGARKCDEEDAPRVHDHVHSLVREIYRAIPTCGGSLATALAECWPFRTAKANMQ</sequence>
<dbReference type="GO" id="GO:0006361">
    <property type="term" value="P:transcription initiation at RNA polymerase I promoter"/>
    <property type="evidence" value="ECO:0007669"/>
    <property type="project" value="InterPro"/>
</dbReference>
<evidence type="ECO:0000256" key="1">
    <source>
        <dbReference type="ARBA" id="ARBA00010098"/>
    </source>
</evidence>
<reference evidence="3 4" key="1">
    <citation type="journal article" date="2015" name="Genome Biol. Evol.">
        <title>Phylogenomic analyses indicate that early fungi evolved digesting cell walls of algal ancestors of land plants.</title>
        <authorList>
            <person name="Chang Y."/>
            <person name="Wang S."/>
            <person name="Sekimoto S."/>
            <person name="Aerts A.L."/>
            <person name="Choi C."/>
            <person name="Clum A."/>
            <person name="LaButti K.M."/>
            <person name="Lindquist E.A."/>
            <person name="Yee Ngan C."/>
            <person name="Ohm R.A."/>
            <person name="Salamov A.A."/>
            <person name="Grigoriev I.V."/>
            <person name="Spatafora J.W."/>
            <person name="Berbee M.L."/>
        </authorList>
    </citation>
    <scope>NUCLEOTIDE SEQUENCE [LARGE SCALE GENOMIC DNA]</scope>
    <source>
        <strain evidence="3 4">NRRL 1564</strain>
    </source>
</reference>
<feature type="compositionally biased region" description="Basic residues" evidence="2">
    <location>
        <begin position="15"/>
        <end position="25"/>
    </location>
</feature>
<dbReference type="PANTHER" id="PTHR12790">
    <property type="entry name" value="TRANSCRIPTION INITIATION FACTOR IA RRN3"/>
    <property type="match status" value="1"/>
</dbReference>
<dbReference type="STRING" id="763665.A0A2G5BAG9"/>
<comment type="similarity">
    <text evidence="1">Belongs to the RRN3 family.</text>
</comment>
<evidence type="ECO:0000313" key="4">
    <source>
        <dbReference type="Proteomes" id="UP000242474"/>
    </source>
</evidence>
<dbReference type="Proteomes" id="UP000242474">
    <property type="component" value="Unassembled WGS sequence"/>
</dbReference>
<dbReference type="EMBL" id="KZ303503">
    <property type="protein sequence ID" value="PIA16005.1"/>
    <property type="molecule type" value="Genomic_DNA"/>
</dbReference>
<dbReference type="GO" id="GO:0001042">
    <property type="term" value="F:RNA polymerase I core binding"/>
    <property type="evidence" value="ECO:0007669"/>
    <property type="project" value="TreeGrafter"/>
</dbReference>
<dbReference type="GO" id="GO:0005634">
    <property type="term" value="C:nucleus"/>
    <property type="evidence" value="ECO:0007669"/>
    <property type="project" value="TreeGrafter"/>
</dbReference>
<dbReference type="Pfam" id="PF05327">
    <property type="entry name" value="RRN3"/>
    <property type="match status" value="1"/>
</dbReference>
<proteinExistence type="inferred from homology"/>
<feature type="non-terminal residue" evidence="3">
    <location>
        <position position="242"/>
    </location>
</feature>
<evidence type="ECO:0000256" key="2">
    <source>
        <dbReference type="SAM" id="MobiDB-lite"/>
    </source>
</evidence>
<dbReference type="InterPro" id="IPR007991">
    <property type="entry name" value="RNA_pol_I_trans_ini_fac_RRN3"/>
</dbReference>
<feature type="region of interest" description="Disordered" evidence="2">
    <location>
        <begin position="1"/>
        <end position="62"/>
    </location>
</feature>
<accession>A0A2G5BAG9</accession>
<protein>
    <submittedName>
        <fullName evidence="3">Uncharacterized protein</fullName>
    </submittedName>
</protein>
<dbReference type="PANTHER" id="PTHR12790:SF0">
    <property type="entry name" value="RNA POLYMERASE I-SPECIFIC TRANSCRIPTION INITIATION FACTOR RRN3-RELATED"/>
    <property type="match status" value="1"/>
</dbReference>
<dbReference type="OrthoDB" id="26970at2759"/>